<protein>
    <recommendedName>
        <fullName evidence="1">VTC domain-containing protein</fullName>
    </recommendedName>
</protein>
<dbReference type="InterPro" id="IPR018966">
    <property type="entry name" value="VTC_domain"/>
</dbReference>
<dbReference type="RefSeq" id="WP_025698041.1">
    <property type="nucleotide sequence ID" value="NZ_ASQQ01000559.1"/>
</dbReference>
<dbReference type="GO" id="GO:0006799">
    <property type="term" value="P:polyphosphate biosynthetic process"/>
    <property type="evidence" value="ECO:0007669"/>
    <property type="project" value="UniProtKB-ARBA"/>
</dbReference>
<evidence type="ECO:0000313" key="3">
    <source>
        <dbReference type="Proteomes" id="UP000034189"/>
    </source>
</evidence>
<organism evidence="2 3">
    <name type="scientific">Paenibacillus durus ATCC 35681</name>
    <dbReference type="NCBI Taxonomy" id="1333534"/>
    <lineage>
        <taxon>Bacteria</taxon>
        <taxon>Bacillati</taxon>
        <taxon>Bacillota</taxon>
        <taxon>Bacilli</taxon>
        <taxon>Bacillales</taxon>
        <taxon>Paenibacillaceae</taxon>
        <taxon>Paenibacillus</taxon>
    </lineage>
</organism>
<evidence type="ECO:0000313" key="2">
    <source>
        <dbReference type="EMBL" id="AKG35015.1"/>
    </source>
</evidence>
<sequence length="237" mass="27288">MEFMGRPLRHEFKYYLHPHEYLSMRQRVASLLPLDPHSQSEDGYGIRSLYFDSPVDHALYDKTNGIFGREKFRIRIYNASDSSIKLERKSKYGDYVSKESAPLTRSEYENIVHGDASSIADSPHPLVRDLYRALTFKGFRPAAIVDYVREAYVYDYGDVRITFDKKLSSGIGSLDLFDPGLAFREALDDSTRTILEIKFNRFLPEPVRLVATPAASVRSTISKYVICREAAKLHFKR</sequence>
<dbReference type="Gene3D" id="3.20.100.30">
    <property type="entry name" value="VTC, catalytic tunnel domain"/>
    <property type="match status" value="1"/>
</dbReference>
<dbReference type="InterPro" id="IPR042267">
    <property type="entry name" value="VTC_sf"/>
</dbReference>
<dbReference type="EMBL" id="CP011114">
    <property type="protein sequence ID" value="AKG35015.1"/>
    <property type="molecule type" value="Genomic_DNA"/>
</dbReference>
<reference evidence="2 3" key="1">
    <citation type="submission" date="2015-03" db="EMBL/GenBank/DDBJ databases">
        <authorList>
            <person name="Abdul Halim M."/>
        </authorList>
    </citation>
    <scope>NUCLEOTIDE SEQUENCE [LARGE SCALE GENOMIC DNA]</scope>
    <source>
        <strain evidence="2 3">ATCC 35681</strain>
    </source>
</reference>
<dbReference type="AlphaFoldDB" id="A0A0F7CIW8"/>
<dbReference type="Proteomes" id="UP000034189">
    <property type="component" value="Chromosome"/>
</dbReference>
<proteinExistence type="predicted"/>
<gene>
    <name evidence="2" type="ORF">VK70_10970</name>
</gene>
<accession>A0A0F7CIW8</accession>
<dbReference type="CDD" id="cd07750">
    <property type="entry name" value="PolyPPase_VTC_like"/>
    <property type="match status" value="1"/>
</dbReference>
<dbReference type="HOGENOM" id="CLU_098613_0_0_9"/>
<feature type="domain" description="VTC" evidence="1">
    <location>
        <begin position="9"/>
        <end position="229"/>
    </location>
</feature>
<dbReference type="Pfam" id="PF09359">
    <property type="entry name" value="VTC"/>
    <property type="match status" value="1"/>
</dbReference>
<evidence type="ECO:0000259" key="1">
    <source>
        <dbReference type="Pfam" id="PF09359"/>
    </source>
</evidence>
<reference evidence="2 3" key="2">
    <citation type="journal article" date="2016" name="Genome Announc.">
        <title>Genome Sequence of a Gram-Positive Diazotroph, Paenibacillus durus Type Strain ATCC 35681.</title>
        <authorList>
            <person name="Halim M.A."/>
            <person name="Rahman A.Y."/>
            <person name="Sim K.S."/>
            <person name="Yam H.C."/>
            <person name="Rahim A.A."/>
            <person name="Ghazali A.H."/>
            <person name="Najimudin N."/>
        </authorList>
    </citation>
    <scope>NUCLEOTIDE SEQUENCE [LARGE SCALE GENOMIC DNA]</scope>
    <source>
        <strain evidence="2 3">ATCC 35681</strain>
    </source>
</reference>
<dbReference type="PATRIC" id="fig|1333534.5.peg.2425"/>
<name>A0A0F7CIW8_PAEDU</name>
<dbReference type="OrthoDB" id="9784042at2"/>